<evidence type="ECO:0000313" key="1">
    <source>
        <dbReference type="EMBL" id="GGK94333.1"/>
    </source>
</evidence>
<proteinExistence type="predicted"/>
<accession>A0AA37BND1</accession>
<organism evidence="1 2">
    <name type="scientific">Planomonospora parontospora</name>
    <dbReference type="NCBI Taxonomy" id="58119"/>
    <lineage>
        <taxon>Bacteria</taxon>
        <taxon>Bacillati</taxon>
        <taxon>Actinomycetota</taxon>
        <taxon>Actinomycetes</taxon>
        <taxon>Streptosporangiales</taxon>
        <taxon>Streptosporangiaceae</taxon>
        <taxon>Planomonospora</taxon>
    </lineage>
</organism>
<protein>
    <submittedName>
        <fullName evidence="1">Uncharacterized protein</fullName>
    </submittedName>
</protein>
<name>A0AA37BND1_9ACTN</name>
<dbReference type="Proteomes" id="UP000627984">
    <property type="component" value="Unassembled WGS sequence"/>
</dbReference>
<evidence type="ECO:0000313" key="2">
    <source>
        <dbReference type="Proteomes" id="UP000627984"/>
    </source>
</evidence>
<dbReference type="EMBL" id="BMQD01000029">
    <property type="protein sequence ID" value="GGK94333.1"/>
    <property type="molecule type" value="Genomic_DNA"/>
</dbReference>
<comment type="caution">
    <text evidence="1">The sequence shown here is derived from an EMBL/GenBank/DDBJ whole genome shotgun (WGS) entry which is preliminary data.</text>
</comment>
<dbReference type="AlphaFoldDB" id="A0AA37BND1"/>
<reference evidence="1" key="2">
    <citation type="submission" date="2022-09" db="EMBL/GenBank/DDBJ databases">
        <authorList>
            <person name="Sun Q."/>
            <person name="Ohkuma M."/>
        </authorList>
    </citation>
    <scope>NUCLEOTIDE SEQUENCE</scope>
    <source>
        <strain evidence="1">JCM 3093</strain>
    </source>
</reference>
<reference evidence="1" key="1">
    <citation type="journal article" date="2014" name="Int. J. Syst. Evol. Microbiol.">
        <title>Complete genome sequence of Corynebacterium casei LMG S-19264T (=DSM 44701T), isolated from a smear-ripened cheese.</title>
        <authorList>
            <consortium name="US DOE Joint Genome Institute (JGI-PGF)"/>
            <person name="Walter F."/>
            <person name="Albersmeier A."/>
            <person name="Kalinowski J."/>
            <person name="Ruckert C."/>
        </authorList>
    </citation>
    <scope>NUCLEOTIDE SEQUENCE</scope>
    <source>
        <strain evidence="1">JCM 3093</strain>
    </source>
</reference>
<sequence>MSTPTATTAPADLPELPEAAFLAGHDLATGVHALPRDYVARALAEGREHTGALCLRSIRISPRPSTFVRADLPPWAEVCPTCAWTVALETGPAAVAAELDLLTPSGQDRVALERLGGDALLVRRLCEAILATTPPVGEDGQADEAAVELLAHASAHAPVLLRDWPCTAGECDHPAGACVTTAACPACSLQAGQWAAAREGAYRAECTIGAPCQVLATLAAHLGVTGSAVPGEAA</sequence>
<gene>
    <name evidence="1" type="ORF">GCM10010126_62210</name>
</gene>
<dbReference type="RefSeq" id="WP_191897978.1">
    <property type="nucleotide sequence ID" value="NZ_BMQD01000029.1"/>
</dbReference>